<feature type="transmembrane region" description="Helical" evidence="2">
    <location>
        <begin position="12"/>
        <end position="32"/>
    </location>
</feature>
<evidence type="ECO:0000313" key="4">
    <source>
        <dbReference type="Proteomes" id="UP000034794"/>
    </source>
</evidence>
<comment type="caution">
    <text evidence="3">The sequence shown here is derived from an EMBL/GenBank/DDBJ whole genome shotgun (WGS) entry which is preliminary data.</text>
</comment>
<keyword evidence="2" id="KW-0812">Transmembrane</keyword>
<dbReference type="AlphaFoldDB" id="A0A0G1SHN5"/>
<reference evidence="3 4" key="1">
    <citation type="journal article" date="2015" name="Nature">
        <title>rRNA introns, odd ribosomes, and small enigmatic genomes across a large radiation of phyla.</title>
        <authorList>
            <person name="Brown C.T."/>
            <person name="Hug L.A."/>
            <person name="Thomas B.C."/>
            <person name="Sharon I."/>
            <person name="Castelle C.J."/>
            <person name="Singh A."/>
            <person name="Wilkins M.J."/>
            <person name="Williams K.H."/>
            <person name="Banfield J.F."/>
        </authorList>
    </citation>
    <scope>NUCLEOTIDE SEQUENCE [LARGE SCALE GENOMIC DNA]</scope>
</reference>
<keyword evidence="2" id="KW-0472">Membrane</keyword>
<protein>
    <submittedName>
        <fullName evidence="3">Uncharacterized protein</fullName>
    </submittedName>
</protein>
<keyword evidence="2" id="KW-1133">Transmembrane helix</keyword>
<feature type="compositionally biased region" description="Basic and acidic residues" evidence="1">
    <location>
        <begin position="119"/>
        <end position="128"/>
    </location>
</feature>
<evidence type="ECO:0000256" key="1">
    <source>
        <dbReference type="SAM" id="MobiDB-lite"/>
    </source>
</evidence>
<name>A0A0G1SHN5_9BACT</name>
<dbReference type="Proteomes" id="UP000034794">
    <property type="component" value="Unassembled WGS sequence"/>
</dbReference>
<sequence>MTTPSEKSGHEGAFSTFTVGVAFGVVAALLFGTEEGRKLVKRALDAIPDKYKTPPVRIPSSGPRTPIIPAEETSHHTTFDEPSLRGGTPTWQSHSTSDDQFDSSFGEAPPPPAPHVRPTRPEPFKPTL</sequence>
<feature type="compositionally biased region" description="Basic and acidic residues" evidence="1">
    <location>
        <begin position="72"/>
        <end position="83"/>
    </location>
</feature>
<proteinExistence type="predicted"/>
<gene>
    <name evidence="3" type="ORF">UX47_C0007G0079</name>
</gene>
<accession>A0A0G1SHN5</accession>
<organism evidence="3 4">
    <name type="scientific">Candidatus Collierbacteria bacterium GW2011_GWA2_46_26</name>
    <dbReference type="NCBI Taxonomy" id="1618381"/>
    <lineage>
        <taxon>Bacteria</taxon>
        <taxon>Candidatus Collieribacteriota</taxon>
    </lineage>
</organism>
<evidence type="ECO:0000313" key="3">
    <source>
        <dbReference type="EMBL" id="KKU32835.1"/>
    </source>
</evidence>
<evidence type="ECO:0000256" key="2">
    <source>
        <dbReference type="SAM" id="Phobius"/>
    </source>
</evidence>
<feature type="region of interest" description="Disordered" evidence="1">
    <location>
        <begin position="50"/>
        <end position="128"/>
    </location>
</feature>
<dbReference type="EMBL" id="LCMI01000007">
    <property type="protein sequence ID" value="KKU32835.1"/>
    <property type="molecule type" value="Genomic_DNA"/>
</dbReference>